<sequence>MVLSSCPLSLSFSFSFFAEKEDKGYKILSCLMPFLFKNSNSRNRDLWIINCCPENKVLFGRYSFFFILCIIK</sequence>
<dbReference type="EMBL" id="CM042054">
    <property type="protein sequence ID" value="KAI3706296.1"/>
    <property type="molecule type" value="Genomic_DNA"/>
</dbReference>
<reference evidence="1 2" key="2">
    <citation type="journal article" date="2022" name="Mol. Ecol. Resour.">
        <title>The genomes of chicory, endive, great burdock and yacon provide insights into Asteraceae paleo-polyploidization history and plant inulin production.</title>
        <authorList>
            <person name="Fan W."/>
            <person name="Wang S."/>
            <person name="Wang H."/>
            <person name="Wang A."/>
            <person name="Jiang F."/>
            <person name="Liu H."/>
            <person name="Zhao H."/>
            <person name="Xu D."/>
            <person name="Zhang Y."/>
        </authorList>
    </citation>
    <scope>NUCLEOTIDE SEQUENCE [LARGE SCALE GENOMIC DNA]</scope>
    <source>
        <strain evidence="2">cv. Niubang</strain>
    </source>
</reference>
<comment type="caution">
    <text evidence="1">The sequence shown here is derived from an EMBL/GenBank/DDBJ whole genome shotgun (WGS) entry which is preliminary data.</text>
</comment>
<evidence type="ECO:0000313" key="2">
    <source>
        <dbReference type="Proteomes" id="UP001055879"/>
    </source>
</evidence>
<gene>
    <name evidence="1" type="ORF">L6452_23931</name>
</gene>
<name>A0ACB9A8I2_ARCLA</name>
<dbReference type="Proteomes" id="UP001055879">
    <property type="component" value="Linkage Group LG08"/>
</dbReference>
<evidence type="ECO:0000313" key="1">
    <source>
        <dbReference type="EMBL" id="KAI3706296.1"/>
    </source>
</evidence>
<organism evidence="1 2">
    <name type="scientific">Arctium lappa</name>
    <name type="common">Greater burdock</name>
    <name type="synonym">Lappa major</name>
    <dbReference type="NCBI Taxonomy" id="4217"/>
    <lineage>
        <taxon>Eukaryota</taxon>
        <taxon>Viridiplantae</taxon>
        <taxon>Streptophyta</taxon>
        <taxon>Embryophyta</taxon>
        <taxon>Tracheophyta</taxon>
        <taxon>Spermatophyta</taxon>
        <taxon>Magnoliopsida</taxon>
        <taxon>eudicotyledons</taxon>
        <taxon>Gunneridae</taxon>
        <taxon>Pentapetalae</taxon>
        <taxon>asterids</taxon>
        <taxon>campanulids</taxon>
        <taxon>Asterales</taxon>
        <taxon>Asteraceae</taxon>
        <taxon>Carduoideae</taxon>
        <taxon>Cardueae</taxon>
        <taxon>Arctiinae</taxon>
        <taxon>Arctium</taxon>
    </lineage>
</organism>
<keyword evidence="2" id="KW-1185">Reference proteome</keyword>
<protein>
    <submittedName>
        <fullName evidence="1">Uncharacterized protein</fullName>
    </submittedName>
</protein>
<accession>A0ACB9A8I2</accession>
<proteinExistence type="predicted"/>
<reference evidence="2" key="1">
    <citation type="journal article" date="2022" name="Mol. Ecol. Resour.">
        <title>The genomes of chicory, endive, great burdock and yacon provide insights into Asteraceae palaeo-polyploidization history and plant inulin production.</title>
        <authorList>
            <person name="Fan W."/>
            <person name="Wang S."/>
            <person name="Wang H."/>
            <person name="Wang A."/>
            <person name="Jiang F."/>
            <person name="Liu H."/>
            <person name="Zhao H."/>
            <person name="Xu D."/>
            <person name="Zhang Y."/>
        </authorList>
    </citation>
    <scope>NUCLEOTIDE SEQUENCE [LARGE SCALE GENOMIC DNA]</scope>
    <source>
        <strain evidence="2">cv. Niubang</strain>
    </source>
</reference>